<dbReference type="PANTHER" id="PTHR34427:SF5">
    <property type="entry name" value="DUF4283 DOMAIN-CONTAINING PROTEIN"/>
    <property type="match status" value="1"/>
</dbReference>
<dbReference type="EMBL" id="DUZY01000001">
    <property type="protein sequence ID" value="DAD22696.1"/>
    <property type="molecule type" value="Genomic_DNA"/>
</dbReference>
<dbReference type="AlphaFoldDB" id="A0A822XUU0"/>
<evidence type="ECO:0000313" key="2">
    <source>
        <dbReference type="Proteomes" id="UP000607653"/>
    </source>
</evidence>
<keyword evidence="2" id="KW-1185">Reference proteome</keyword>
<comment type="caution">
    <text evidence="1">The sequence shown here is derived from an EMBL/GenBank/DDBJ whole genome shotgun (WGS) entry which is preliminary data.</text>
</comment>
<reference evidence="1 2" key="1">
    <citation type="journal article" date="2020" name="Mol. Biol. Evol.">
        <title>Distinct Expression and Methylation Patterns for Genes with Different Fates following a Single Whole-Genome Duplication in Flowering Plants.</title>
        <authorList>
            <person name="Shi T."/>
            <person name="Rahmani R.S."/>
            <person name="Gugger P.F."/>
            <person name="Wang M."/>
            <person name="Li H."/>
            <person name="Zhang Y."/>
            <person name="Li Z."/>
            <person name="Wang Q."/>
            <person name="Van de Peer Y."/>
            <person name="Marchal K."/>
            <person name="Chen J."/>
        </authorList>
    </citation>
    <scope>NUCLEOTIDE SEQUENCE [LARGE SCALE GENOMIC DNA]</scope>
    <source>
        <tissue evidence="1">Leaf</tissue>
    </source>
</reference>
<organism evidence="1 2">
    <name type="scientific">Nelumbo nucifera</name>
    <name type="common">Sacred lotus</name>
    <dbReference type="NCBI Taxonomy" id="4432"/>
    <lineage>
        <taxon>Eukaryota</taxon>
        <taxon>Viridiplantae</taxon>
        <taxon>Streptophyta</taxon>
        <taxon>Embryophyta</taxon>
        <taxon>Tracheophyta</taxon>
        <taxon>Spermatophyta</taxon>
        <taxon>Magnoliopsida</taxon>
        <taxon>Proteales</taxon>
        <taxon>Nelumbonaceae</taxon>
        <taxon>Nelumbo</taxon>
    </lineage>
</organism>
<name>A0A822XUU0_NELNU</name>
<dbReference type="Proteomes" id="UP000607653">
    <property type="component" value="Unassembled WGS sequence"/>
</dbReference>
<protein>
    <recommendedName>
        <fullName evidence="3">DUF4283 domain-containing protein</fullName>
    </recommendedName>
</protein>
<gene>
    <name evidence="1" type="ORF">HUJ06_024159</name>
</gene>
<evidence type="ECO:0000313" key="1">
    <source>
        <dbReference type="EMBL" id="DAD22696.1"/>
    </source>
</evidence>
<proteinExistence type="predicted"/>
<accession>A0A822XUU0</accession>
<dbReference type="PANTHER" id="PTHR34427">
    <property type="entry name" value="DUF4283 DOMAIN PROTEIN"/>
    <property type="match status" value="1"/>
</dbReference>
<evidence type="ECO:0008006" key="3">
    <source>
        <dbReference type="Google" id="ProtNLM"/>
    </source>
</evidence>
<sequence>MSNASPDSLIFNGWLKIHGLPYHLWTEDLFTLIGSLCGGLEEIDRKTKDLSTLSFARIKVRSRGVHAIPRSIPLLERGVWLPPSRSGEDD</sequence>